<accession>A0A1Y1SGH1</accession>
<reference evidence="1 2" key="1">
    <citation type="submission" date="2013-04" db="EMBL/GenBank/DDBJ databases">
        <title>Oceanococcus atlanticus 22II-S10r2 Genome Sequencing.</title>
        <authorList>
            <person name="Lai Q."/>
            <person name="Li G."/>
            <person name="Shao Z."/>
        </authorList>
    </citation>
    <scope>NUCLEOTIDE SEQUENCE [LARGE SCALE GENOMIC DNA]</scope>
    <source>
        <strain evidence="1 2">22II-S10r2</strain>
    </source>
</reference>
<sequence>MGKKTQIACWAYPDLLENVDAKREELSSELGFIPTRSDIMRAALENYLEMDVTAYDKDTSARSIAQRKRWARERGEE</sequence>
<name>A0A1Y1SGH1_9GAMM</name>
<dbReference type="OrthoDB" id="9155987at2"/>
<dbReference type="RefSeq" id="WP_083559390.1">
    <property type="nucleotide sequence ID" value="NZ_AQQV01000001.1"/>
</dbReference>
<dbReference type="Proteomes" id="UP000192342">
    <property type="component" value="Unassembled WGS sequence"/>
</dbReference>
<dbReference type="AlphaFoldDB" id="A0A1Y1SGH1"/>
<organism evidence="1 2">
    <name type="scientific">Oceanococcus atlanticus</name>
    <dbReference type="NCBI Taxonomy" id="1317117"/>
    <lineage>
        <taxon>Bacteria</taxon>
        <taxon>Pseudomonadati</taxon>
        <taxon>Pseudomonadota</taxon>
        <taxon>Gammaproteobacteria</taxon>
        <taxon>Chromatiales</taxon>
        <taxon>Oceanococcaceae</taxon>
        <taxon>Oceanococcus</taxon>
    </lineage>
</organism>
<dbReference type="EMBL" id="AQQV01000001">
    <property type="protein sequence ID" value="ORE88774.1"/>
    <property type="molecule type" value="Genomic_DNA"/>
</dbReference>
<evidence type="ECO:0000313" key="1">
    <source>
        <dbReference type="EMBL" id="ORE88774.1"/>
    </source>
</evidence>
<keyword evidence="2" id="KW-1185">Reference proteome</keyword>
<evidence type="ECO:0000313" key="2">
    <source>
        <dbReference type="Proteomes" id="UP000192342"/>
    </source>
</evidence>
<gene>
    <name evidence="1" type="ORF">ATO7_02825</name>
</gene>
<evidence type="ECO:0008006" key="3">
    <source>
        <dbReference type="Google" id="ProtNLM"/>
    </source>
</evidence>
<protein>
    <recommendedName>
        <fullName evidence="3">Ribbon-helix-helix protein CopG domain-containing protein</fullName>
    </recommendedName>
</protein>
<comment type="caution">
    <text evidence="1">The sequence shown here is derived from an EMBL/GenBank/DDBJ whole genome shotgun (WGS) entry which is preliminary data.</text>
</comment>
<proteinExistence type="predicted"/>